<dbReference type="EMBL" id="UAPV01000002">
    <property type="protein sequence ID" value="SPT78820.1"/>
    <property type="molecule type" value="Genomic_DNA"/>
</dbReference>
<accession>A0A2X0WHN7</accession>
<feature type="compositionally biased region" description="Polar residues" evidence="1">
    <location>
        <begin position="49"/>
        <end position="64"/>
    </location>
</feature>
<feature type="compositionally biased region" description="Polar residues" evidence="1">
    <location>
        <begin position="93"/>
        <end position="104"/>
    </location>
</feature>
<gene>
    <name evidence="2" type="ORF">NCTC13093_02489</name>
</gene>
<dbReference type="Proteomes" id="UP000250086">
    <property type="component" value="Unassembled WGS sequence"/>
</dbReference>
<protein>
    <submittedName>
        <fullName evidence="2">Uncharacterized protein</fullName>
    </submittedName>
</protein>
<evidence type="ECO:0000313" key="2">
    <source>
        <dbReference type="EMBL" id="SPT78820.1"/>
    </source>
</evidence>
<feature type="region of interest" description="Disordered" evidence="1">
    <location>
        <begin position="48"/>
        <end position="104"/>
    </location>
</feature>
<dbReference type="AlphaFoldDB" id="A0A2X0WHN7"/>
<name>A0A2X0WHN7_9GAMM</name>
<reference evidence="2 3" key="1">
    <citation type="submission" date="2018-06" db="EMBL/GenBank/DDBJ databases">
        <authorList>
            <consortium name="Pathogen Informatics"/>
            <person name="Doyle S."/>
        </authorList>
    </citation>
    <scope>NUCLEOTIDE SEQUENCE [LARGE SCALE GENOMIC DNA]</scope>
    <source>
        <strain evidence="2 3">NCTC13093</strain>
    </source>
</reference>
<sequence>MFMSTENYWNSNTVMTILEEIKGEMIATGKLSYQSDLSFVSNPEFANLRRSQGNMGETSIASDESNSSTTKTDVTSSTAVTNSETDDAKKIRSANSLCDNYSLQ</sequence>
<organism evidence="2 3">
    <name type="scientific">Anaerobiospirillum thomasii</name>
    <dbReference type="NCBI Taxonomy" id="179995"/>
    <lineage>
        <taxon>Bacteria</taxon>
        <taxon>Pseudomonadati</taxon>
        <taxon>Pseudomonadota</taxon>
        <taxon>Gammaproteobacteria</taxon>
        <taxon>Aeromonadales</taxon>
        <taxon>Succinivibrionaceae</taxon>
        <taxon>Anaerobiospirillum</taxon>
    </lineage>
</organism>
<proteinExistence type="predicted"/>
<evidence type="ECO:0000313" key="3">
    <source>
        <dbReference type="Proteomes" id="UP000250086"/>
    </source>
</evidence>
<evidence type="ECO:0000256" key="1">
    <source>
        <dbReference type="SAM" id="MobiDB-lite"/>
    </source>
</evidence>
<keyword evidence="3" id="KW-1185">Reference proteome</keyword>
<feature type="compositionally biased region" description="Low complexity" evidence="1">
    <location>
        <begin position="65"/>
        <end position="78"/>
    </location>
</feature>